<comment type="caution">
    <text evidence="1">The sequence shown here is derived from an EMBL/GenBank/DDBJ whole genome shotgun (WGS) entry which is preliminary data.</text>
</comment>
<name>A0ACC1QXL6_9HYPO</name>
<protein>
    <submittedName>
        <fullName evidence="1">Uncharacterized protein</fullName>
    </submittedName>
</protein>
<keyword evidence="2" id="KW-1185">Reference proteome</keyword>
<dbReference type="EMBL" id="JANAKD010000382">
    <property type="protein sequence ID" value="KAJ3494401.1"/>
    <property type="molecule type" value="Genomic_DNA"/>
</dbReference>
<evidence type="ECO:0000313" key="2">
    <source>
        <dbReference type="Proteomes" id="UP001148737"/>
    </source>
</evidence>
<accession>A0ACC1QXL6</accession>
<evidence type="ECO:0000313" key="1">
    <source>
        <dbReference type="EMBL" id="KAJ3494401.1"/>
    </source>
</evidence>
<dbReference type="Proteomes" id="UP001148737">
    <property type="component" value="Unassembled WGS sequence"/>
</dbReference>
<proteinExistence type="predicted"/>
<organism evidence="1 2">
    <name type="scientific">Lecanicillium saksenae</name>
    <dbReference type="NCBI Taxonomy" id="468837"/>
    <lineage>
        <taxon>Eukaryota</taxon>
        <taxon>Fungi</taxon>
        <taxon>Dikarya</taxon>
        <taxon>Ascomycota</taxon>
        <taxon>Pezizomycotina</taxon>
        <taxon>Sordariomycetes</taxon>
        <taxon>Hypocreomycetidae</taxon>
        <taxon>Hypocreales</taxon>
        <taxon>Cordycipitaceae</taxon>
        <taxon>Lecanicillium</taxon>
    </lineage>
</organism>
<reference evidence="1" key="1">
    <citation type="submission" date="2022-07" db="EMBL/GenBank/DDBJ databases">
        <title>Genome Sequence of Lecanicillium saksenae.</title>
        <authorList>
            <person name="Buettner E."/>
        </authorList>
    </citation>
    <scope>NUCLEOTIDE SEQUENCE</scope>
    <source>
        <strain evidence="1">VT-O1</strain>
    </source>
</reference>
<gene>
    <name evidence="1" type="ORF">NLG97_g4103</name>
</gene>
<sequence length="195" mass="21827">MEITFFVAAVILPVVFYREIVVPRRYGVFLFKSLFFLTANLPGFALMSWHWSQPSTGPYEPGKNPAYEVCIVAMLSGLVSGGIGCMILDFGAPWKELLLDTAKGFAANLALMAYLSWQADMPVTRAHLSFLILQAPGIVCRYIVRLPWDGWASAWWLFTELLGQFSLTSRRPSVHALNASSRDPLVFGNFTKQEL</sequence>